<keyword evidence="1" id="KW-0479">Metal-binding</keyword>
<dbReference type="EMBL" id="JABEXW010000365">
    <property type="protein sequence ID" value="KAF4965204.1"/>
    <property type="molecule type" value="Genomic_DNA"/>
</dbReference>
<evidence type="ECO:0000313" key="6">
    <source>
        <dbReference type="EMBL" id="KAF4965204.1"/>
    </source>
</evidence>
<reference evidence="6" key="2">
    <citation type="submission" date="2020-05" db="EMBL/GenBank/DDBJ databases">
        <authorList>
            <person name="Kim H.-S."/>
            <person name="Proctor R.H."/>
            <person name="Brown D.W."/>
        </authorList>
    </citation>
    <scope>NUCLEOTIDE SEQUENCE</scope>
    <source>
        <strain evidence="6">NRRL 20472</strain>
    </source>
</reference>
<dbReference type="Pfam" id="PF06985">
    <property type="entry name" value="HET"/>
    <property type="match status" value="1"/>
</dbReference>
<feature type="region of interest" description="Disordered" evidence="4">
    <location>
        <begin position="460"/>
        <end position="479"/>
    </location>
</feature>
<proteinExistence type="predicted"/>
<gene>
    <name evidence="6" type="ORF">FSARC_6966</name>
</gene>
<feature type="domain" description="Heterokaryon incompatibility" evidence="5">
    <location>
        <begin position="330"/>
        <end position="484"/>
    </location>
</feature>
<reference evidence="6" key="1">
    <citation type="journal article" date="2020" name="BMC Genomics">
        <title>Correction to: Identification and distribution of gene clusters required for synthesis of sphingolipid metabolism inhibitors in diverse species of the filamentous fungus Fusarium.</title>
        <authorList>
            <person name="Kim H.S."/>
            <person name="Lohmar J.M."/>
            <person name="Busman M."/>
            <person name="Brown D.W."/>
            <person name="Naumann T.A."/>
            <person name="Divon H.H."/>
            <person name="Lysoe E."/>
            <person name="Uhlig S."/>
            <person name="Proctor R.H."/>
        </authorList>
    </citation>
    <scope>NUCLEOTIDE SEQUENCE</scope>
    <source>
        <strain evidence="6">NRRL 20472</strain>
    </source>
</reference>
<dbReference type="SUPFAM" id="SSF57850">
    <property type="entry name" value="RING/U-box"/>
    <property type="match status" value="1"/>
</dbReference>
<evidence type="ECO:0000256" key="1">
    <source>
        <dbReference type="ARBA" id="ARBA00022723"/>
    </source>
</evidence>
<dbReference type="AlphaFoldDB" id="A0A8H4TWE4"/>
<feature type="compositionally biased region" description="Polar residues" evidence="4">
    <location>
        <begin position="461"/>
        <end position="475"/>
    </location>
</feature>
<sequence>MDMRQVQNMDHFIKLIQHHLSISVHQIPVQKKDTSIPKTANPIFEVQGDLEDRNQPGPSAQHDACCDGSQCHAGEPDNNPIIGIRYCCMDCPPDQTDFCSVCVELPGQGIDHDGSHRLLEINSTVCAICQDMVSLEMQQGDFFRGPYRQVSASSITFQRIANRDGCVFCTFAWKALTQYPPVEPWPPADDETVTLRWRQPWRNCCQISVVSSKPLEEFETHGGRYITKKQNVKDMEHELEVYALLELSHKRSVELGEGNDSVIVIVQRSSGSEEALELIKMWIQNCRETHTRCHDPELDPKKLPIRVLDLHGPDESRVYLRNISQTEGDYAALSYCWGPGSPGLCTTTKNAHAHQDEGIEVGNLPATIRDTIDVTKKLGMRYLWVDRLCILQDSTEDWTQQAALMCHIYSGAALTLSADSSKSAVDGLFCQSQTLASLEYRAYQDPRQPDNPFVLHKRVNHSTQESRSQNNTQPIDQRGWTMQERLTSRRLLHFTAGELVRECRTLLECECRRQSDSSPHLFDRRRMHSIETIYEHWRSIVSQYTKRVLSKDTDKLPALRGLVTRFQQLISYFEGEDILDNYLAGLWRGDLVAQLSWKPPSDQALEVFHKAKGDRSLIGLPDVMPQGINPACRPHTPFINYVDIIEAKTVPRISGQPTGQVRSGYITMSAFMVKDLRLNMMEYEYGDNVIKNVAVLTNLDDQFWIEFRPDDAQGIVNERGCRPGGIIVLMLGTKDLHSGPDAMILGVSEIGRMEYTGAKDKRGMQNDAIPVPGKLAGAFHRDYVNIRWLSFLVVAESKEHPGKYERLGSFDAWGPEVDVMAHLFVHSIKETIIII</sequence>
<evidence type="ECO:0000256" key="3">
    <source>
        <dbReference type="ARBA" id="ARBA00022833"/>
    </source>
</evidence>
<evidence type="ECO:0000256" key="2">
    <source>
        <dbReference type="ARBA" id="ARBA00022771"/>
    </source>
</evidence>
<organism evidence="6 7">
    <name type="scientific">Fusarium sarcochroum</name>
    <dbReference type="NCBI Taxonomy" id="1208366"/>
    <lineage>
        <taxon>Eukaryota</taxon>
        <taxon>Fungi</taxon>
        <taxon>Dikarya</taxon>
        <taxon>Ascomycota</taxon>
        <taxon>Pezizomycotina</taxon>
        <taxon>Sordariomycetes</taxon>
        <taxon>Hypocreomycetidae</taxon>
        <taxon>Hypocreales</taxon>
        <taxon>Nectriaceae</taxon>
        <taxon>Fusarium</taxon>
        <taxon>Fusarium lateritium species complex</taxon>
    </lineage>
</organism>
<keyword evidence="7" id="KW-1185">Reference proteome</keyword>
<dbReference type="Proteomes" id="UP000622797">
    <property type="component" value="Unassembled WGS sequence"/>
</dbReference>
<dbReference type="InterPro" id="IPR043145">
    <property type="entry name" value="Znf_ZZ_sf"/>
</dbReference>
<name>A0A8H4TWE4_9HYPO</name>
<protein>
    <recommendedName>
        <fullName evidence="5">Heterokaryon incompatibility domain-containing protein</fullName>
    </recommendedName>
</protein>
<dbReference type="PANTHER" id="PTHR33112">
    <property type="entry name" value="DOMAIN PROTEIN, PUTATIVE-RELATED"/>
    <property type="match status" value="1"/>
</dbReference>
<evidence type="ECO:0000256" key="4">
    <source>
        <dbReference type="SAM" id="MobiDB-lite"/>
    </source>
</evidence>
<evidence type="ECO:0000313" key="7">
    <source>
        <dbReference type="Proteomes" id="UP000622797"/>
    </source>
</evidence>
<dbReference type="PANTHER" id="PTHR33112:SF16">
    <property type="entry name" value="HETEROKARYON INCOMPATIBILITY DOMAIN-CONTAINING PROTEIN"/>
    <property type="match status" value="1"/>
</dbReference>
<dbReference type="Gene3D" id="3.30.60.90">
    <property type="match status" value="1"/>
</dbReference>
<evidence type="ECO:0000259" key="5">
    <source>
        <dbReference type="Pfam" id="PF06985"/>
    </source>
</evidence>
<keyword evidence="2" id="KW-0863">Zinc-finger</keyword>
<accession>A0A8H4TWE4</accession>
<comment type="caution">
    <text evidence="6">The sequence shown here is derived from an EMBL/GenBank/DDBJ whole genome shotgun (WGS) entry which is preliminary data.</text>
</comment>
<dbReference type="InterPro" id="IPR010730">
    <property type="entry name" value="HET"/>
</dbReference>
<dbReference type="GO" id="GO:0008270">
    <property type="term" value="F:zinc ion binding"/>
    <property type="evidence" value="ECO:0007669"/>
    <property type="project" value="UniProtKB-KW"/>
</dbReference>
<keyword evidence="3" id="KW-0862">Zinc</keyword>
<dbReference type="OrthoDB" id="47007at2759"/>